<dbReference type="InterPro" id="IPR040836">
    <property type="entry name" value="SAVED"/>
</dbReference>
<evidence type="ECO:0000313" key="3">
    <source>
        <dbReference type="Proteomes" id="UP000199391"/>
    </source>
</evidence>
<evidence type="ECO:0000313" key="2">
    <source>
        <dbReference type="EMBL" id="SFU61165.1"/>
    </source>
</evidence>
<dbReference type="Pfam" id="PF18145">
    <property type="entry name" value="SAVED"/>
    <property type="match status" value="1"/>
</dbReference>
<reference evidence="3" key="1">
    <citation type="submission" date="2016-10" db="EMBL/GenBank/DDBJ databases">
        <authorList>
            <person name="Varghese N."/>
            <person name="Submissions S."/>
        </authorList>
    </citation>
    <scope>NUCLEOTIDE SEQUENCE [LARGE SCALE GENOMIC DNA]</scope>
    <source>
        <strain evidence="3">CGMCC 1.11014</strain>
    </source>
</reference>
<keyword evidence="3" id="KW-1185">Reference proteome</keyword>
<protein>
    <recommendedName>
        <fullName evidence="1">SMODS-associated and fused to various effectors domain-containing protein</fullName>
    </recommendedName>
</protein>
<organism evidence="2 3">
    <name type="scientific">Pseudoduganella namucuonensis</name>
    <dbReference type="NCBI Taxonomy" id="1035707"/>
    <lineage>
        <taxon>Bacteria</taxon>
        <taxon>Pseudomonadati</taxon>
        <taxon>Pseudomonadota</taxon>
        <taxon>Betaproteobacteria</taxon>
        <taxon>Burkholderiales</taxon>
        <taxon>Oxalobacteraceae</taxon>
        <taxon>Telluria group</taxon>
        <taxon>Pseudoduganella</taxon>
    </lineage>
</organism>
<gene>
    <name evidence="2" type="ORF">SAMN05216552_10065</name>
</gene>
<dbReference type="AlphaFoldDB" id="A0A1I7HKG1"/>
<dbReference type="EMBL" id="FPBO01000006">
    <property type="protein sequence ID" value="SFU61165.1"/>
    <property type="molecule type" value="Genomic_DNA"/>
</dbReference>
<name>A0A1I7HKG1_9BURK</name>
<accession>A0A1I7HKG1</accession>
<feature type="domain" description="SMODS-associated and fused to various effectors" evidence="1">
    <location>
        <begin position="328"/>
        <end position="523"/>
    </location>
</feature>
<evidence type="ECO:0000259" key="1">
    <source>
        <dbReference type="Pfam" id="PF18145"/>
    </source>
</evidence>
<dbReference type="NCBIfam" id="NF033611">
    <property type="entry name" value="SAVED"/>
    <property type="match status" value="1"/>
</dbReference>
<sequence>MGGVQKVETAAVSNAALAQPSKPSTLTDTELAAIVKAQLTAGQNVLVVVNKYTAALFSGSSDTGPWAIACAGELGTEFFAVAKAKSIAKRLWVHNTLEPKPWALDPSALPKNQLVVTQLTSWMKSLDGRHGHASPETKAKVAGLAANRCQFAGCGEDLSAHLVTGRAGNFSYFAHIIAASEDGPRGHATLSAQLADAPDNFLLLCDKCHRLVDKVDPDSYPTDKLQNMRNDAINEVRRLLDTLRYPEVERLYIVGNVTGQMPHISDRDVDSALWKAKLRSSPKAADSVFSFGGAHHAPHDDAYWPTVFKTLQFDLPLFQSKLNGVGNSGRPRPPLAVFPLHGTSILILAGRILGDMAGTHVFQPHRNKVGEHMETRWAWPDDGVSPAPGKYQVKELKPNTAQSDEAALLVSLTYGITTKRLPSPVVVNDALAMPTLEITVDNPNPAIIRHPDDLVHFGAAVDDALRTLQDTWKVKKVHLFVGAPTSAALLVGQKMQARHQATFYINETLPNGPESVFAPTIAISATAVSAIRNGQSVSLQT</sequence>
<proteinExistence type="predicted"/>
<dbReference type="STRING" id="1035707.SAMN05216552_10065"/>
<dbReference type="Proteomes" id="UP000199391">
    <property type="component" value="Unassembled WGS sequence"/>
</dbReference>